<name>A0A183W2H6_TRIRE</name>
<dbReference type="Pfam" id="PF14724">
    <property type="entry name" value="mit_SMPDase"/>
    <property type="match status" value="1"/>
</dbReference>
<reference evidence="6" key="2">
    <citation type="submission" date="2023-11" db="UniProtKB">
        <authorList>
            <consortium name="WormBaseParasite"/>
        </authorList>
    </citation>
    <scope>IDENTIFICATION</scope>
</reference>
<dbReference type="AlphaFoldDB" id="A0A183W2H6"/>
<keyword evidence="4" id="KW-0472">Membrane</keyword>
<proteinExistence type="predicted"/>
<dbReference type="OrthoDB" id="10251508at2759"/>
<sequence>MESHISDFRLFWQTETILQAICEFFLSWQASNLSKGLSVGSAGTITCVPPPKKNHAELSNKPTVCQVSLILSFLKNFYFALFNNTSPSHFQIRQQQIIWNKFLYYRKYLRASQGMIISSELHAPNPNLMNQFIEFMISCFQHWPLDLSFEVVFETRLSSIQPWRYAQSPQSQGSTRLSPVAIDIPINSQINIDNDCYPEWLVFVARHRSLYVTVFLLFPTTSHSN</sequence>
<comment type="subcellular location">
    <subcellularLocation>
        <location evidence="1">Membrane</location>
        <topology evidence="1">Single-pass membrane protein</topology>
    </subcellularLocation>
</comment>
<dbReference type="InterPro" id="IPR024129">
    <property type="entry name" value="Sphingomy_SMPD4"/>
</dbReference>
<organism evidence="5 6">
    <name type="scientific">Trichobilharzia regenti</name>
    <name type="common">Nasal bird schistosome</name>
    <dbReference type="NCBI Taxonomy" id="157069"/>
    <lineage>
        <taxon>Eukaryota</taxon>
        <taxon>Metazoa</taxon>
        <taxon>Spiralia</taxon>
        <taxon>Lophotrochozoa</taxon>
        <taxon>Platyhelminthes</taxon>
        <taxon>Trematoda</taxon>
        <taxon>Digenea</taxon>
        <taxon>Strigeidida</taxon>
        <taxon>Schistosomatoidea</taxon>
        <taxon>Schistosomatidae</taxon>
        <taxon>Trichobilharzia</taxon>
    </lineage>
</organism>
<accession>A0A183W2H6</accession>
<evidence type="ECO:0000256" key="2">
    <source>
        <dbReference type="ARBA" id="ARBA00022692"/>
    </source>
</evidence>
<dbReference type="GO" id="GO:0006685">
    <property type="term" value="P:sphingomyelin catabolic process"/>
    <property type="evidence" value="ECO:0007669"/>
    <property type="project" value="TreeGrafter"/>
</dbReference>
<dbReference type="GO" id="GO:0016020">
    <property type="term" value="C:membrane"/>
    <property type="evidence" value="ECO:0007669"/>
    <property type="project" value="UniProtKB-SubCell"/>
</dbReference>
<dbReference type="WBParaSite" id="TREG1_64420.1">
    <property type="protein sequence ID" value="TREG1_64420.1"/>
    <property type="gene ID" value="TREG1_64420"/>
</dbReference>
<evidence type="ECO:0000256" key="4">
    <source>
        <dbReference type="ARBA" id="ARBA00023136"/>
    </source>
</evidence>
<dbReference type="PANTHER" id="PTHR12988:SF6">
    <property type="entry name" value="SPHINGOMYELIN PHOSPHODIESTERASE 4"/>
    <property type="match status" value="1"/>
</dbReference>
<keyword evidence="2" id="KW-0812">Transmembrane</keyword>
<protein>
    <submittedName>
        <fullName evidence="6">Uncharacterized protein</fullName>
    </submittedName>
</protein>
<keyword evidence="5" id="KW-1185">Reference proteome</keyword>
<dbReference type="Proteomes" id="UP000050795">
    <property type="component" value="Unassembled WGS sequence"/>
</dbReference>
<evidence type="ECO:0000313" key="5">
    <source>
        <dbReference type="Proteomes" id="UP000050795"/>
    </source>
</evidence>
<dbReference type="PANTHER" id="PTHR12988">
    <property type="entry name" value="SPHINGOMYELIN PHOSPHODIESTERASE 4"/>
    <property type="match status" value="1"/>
</dbReference>
<dbReference type="GO" id="GO:0050290">
    <property type="term" value="F:sphingomyelin phosphodiesterase D activity"/>
    <property type="evidence" value="ECO:0007669"/>
    <property type="project" value="InterPro"/>
</dbReference>
<reference evidence="5" key="1">
    <citation type="submission" date="2022-06" db="EMBL/GenBank/DDBJ databases">
        <authorList>
            <person name="Berger JAMES D."/>
            <person name="Berger JAMES D."/>
        </authorList>
    </citation>
    <scope>NUCLEOTIDE SEQUENCE [LARGE SCALE GENOMIC DNA]</scope>
</reference>
<evidence type="ECO:0000256" key="3">
    <source>
        <dbReference type="ARBA" id="ARBA00022989"/>
    </source>
</evidence>
<evidence type="ECO:0000256" key="1">
    <source>
        <dbReference type="ARBA" id="ARBA00004167"/>
    </source>
</evidence>
<dbReference type="GO" id="GO:0046513">
    <property type="term" value="P:ceramide biosynthetic process"/>
    <property type="evidence" value="ECO:0007669"/>
    <property type="project" value="TreeGrafter"/>
</dbReference>
<dbReference type="GO" id="GO:0046475">
    <property type="term" value="P:glycerophospholipid catabolic process"/>
    <property type="evidence" value="ECO:0007669"/>
    <property type="project" value="TreeGrafter"/>
</dbReference>
<keyword evidence="3" id="KW-1133">Transmembrane helix</keyword>
<evidence type="ECO:0000313" key="6">
    <source>
        <dbReference type="WBParaSite" id="TREG1_64420.1"/>
    </source>
</evidence>